<gene>
    <name evidence="3" type="ORF">OFUS_LOCUS24086</name>
</gene>
<organism evidence="3 4">
    <name type="scientific">Owenia fusiformis</name>
    <name type="common">Polychaete worm</name>
    <dbReference type="NCBI Taxonomy" id="6347"/>
    <lineage>
        <taxon>Eukaryota</taxon>
        <taxon>Metazoa</taxon>
        <taxon>Spiralia</taxon>
        <taxon>Lophotrochozoa</taxon>
        <taxon>Annelida</taxon>
        <taxon>Polychaeta</taxon>
        <taxon>Sedentaria</taxon>
        <taxon>Canalipalpata</taxon>
        <taxon>Sabellida</taxon>
        <taxon>Oweniida</taxon>
        <taxon>Oweniidae</taxon>
        <taxon>Owenia</taxon>
    </lineage>
</organism>
<reference evidence="3" key="1">
    <citation type="submission" date="2022-03" db="EMBL/GenBank/DDBJ databases">
        <authorList>
            <person name="Martin C."/>
        </authorList>
    </citation>
    <scope>NUCLEOTIDE SEQUENCE</scope>
</reference>
<feature type="region of interest" description="Disordered" evidence="1">
    <location>
        <begin position="220"/>
        <end position="250"/>
    </location>
</feature>
<dbReference type="EMBL" id="CAIIXF020000011">
    <property type="protein sequence ID" value="CAH1800160.1"/>
    <property type="molecule type" value="Genomic_DNA"/>
</dbReference>
<comment type="caution">
    <text evidence="3">The sequence shown here is derived from an EMBL/GenBank/DDBJ whole genome shotgun (WGS) entry which is preliminary data.</text>
</comment>
<accession>A0A8J1XGI8</accession>
<evidence type="ECO:0000256" key="2">
    <source>
        <dbReference type="SAM" id="SignalP"/>
    </source>
</evidence>
<evidence type="ECO:0000313" key="4">
    <source>
        <dbReference type="Proteomes" id="UP000749559"/>
    </source>
</evidence>
<dbReference type="Proteomes" id="UP000749559">
    <property type="component" value="Unassembled WGS sequence"/>
</dbReference>
<name>A0A8J1XGI8_OWEFU</name>
<proteinExistence type="predicted"/>
<feature type="compositionally biased region" description="Basic and acidic residues" evidence="1">
    <location>
        <begin position="226"/>
        <end position="250"/>
    </location>
</feature>
<keyword evidence="2" id="KW-0732">Signal</keyword>
<dbReference type="AlphaFoldDB" id="A0A8J1XGI8"/>
<feature type="chain" id="PRO_5044006174" evidence="2">
    <location>
        <begin position="18"/>
        <end position="250"/>
    </location>
</feature>
<sequence>MLNRILLAACIVVSAYGFAVEKVDRCYDCNYAPTGFTKHVTFWKAVGANAGFSKCSLTQEEDGDFLDKWACQSGRCFIRRDPNGLVYRGCADEKKLPWGIDVTTNCEYQGYGESKALWFFCNGDLCNTGALGDLDRCGVPPPPKPYNPCAKKDACANNPSGLFDDITRDNHFIQCGCDSDSEGNTCACCKPFYFKCPYNTDFDDKTKVCSLPAVHEIPTTLPATTEEAKPVEPAKPNKPDESVKEAETYG</sequence>
<evidence type="ECO:0000256" key="1">
    <source>
        <dbReference type="SAM" id="MobiDB-lite"/>
    </source>
</evidence>
<evidence type="ECO:0000313" key="3">
    <source>
        <dbReference type="EMBL" id="CAH1800160.1"/>
    </source>
</evidence>
<keyword evidence="4" id="KW-1185">Reference proteome</keyword>
<dbReference type="OrthoDB" id="6315753at2759"/>
<protein>
    <submittedName>
        <fullName evidence="3">Uncharacterized protein</fullName>
    </submittedName>
</protein>
<feature type="signal peptide" evidence="2">
    <location>
        <begin position="1"/>
        <end position="17"/>
    </location>
</feature>